<dbReference type="RefSeq" id="WP_000672745.1">
    <property type="nucleotide sequence ID" value="NZ_JPHZ01000034.1"/>
</dbReference>
<name>A0A0J0ZQD1_ACIBA</name>
<gene>
    <name evidence="1" type="ORF">T630_0729</name>
</gene>
<sequence length="133" mass="15428">MKFSPDDLEKHLTENYGFTLVLKPLRQPPNKKVHRLAHDNLEHFLHIQLDGFTQANLAMPYIHEYVDKISDCLTIDGIVEARESNRSCFSGYPDKDPKHPTKQKQALCFTIEHQDAVEPFIELMFGLYVSSRK</sequence>
<dbReference type="PATRIC" id="fig|1409923.3.peg.1588"/>
<evidence type="ECO:0000313" key="1">
    <source>
        <dbReference type="EMBL" id="KLT84471.1"/>
    </source>
</evidence>
<protein>
    <submittedName>
        <fullName evidence="1">Uncharacterized protein</fullName>
    </submittedName>
</protein>
<dbReference type="Proteomes" id="UP000036122">
    <property type="component" value="Unassembled WGS sequence"/>
</dbReference>
<dbReference type="EMBL" id="JPHZ01000034">
    <property type="protein sequence ID" value="KLT84471.1"/>
    <property type="molecule type" value="Genomic_DNA"/>
</dbReference>
<accession>A0A0J0ZQD1</accession>
<reference evidence="1 2" key="1">
    <citation type="submission" date="2014-07" db="EMBL/GenBank/DDBJ databases">
        <authorList>
            <person name="Harkins D.M."/>
            <person name="Lesho E."/>
            <person name="Waterman P.E."/>
            <person name="Chan A."/>
            <person name="Fouts D.E."/>
        </authorList>
    </citation>
    <scope>NUCLEOTIDE SEQUENCE [LARGE SCALE GENOMIC DNA]</scope>
    <source>
        <strain evidence="1 2">MRSN 3527</strain>
    </source>
</reference>
<organism evidence="1 2">
    <name type="scientific">Acinetobacter baumannii MRSN 3527</name>
    <dbReference type="NCBI Taxonomy" id="1409923"/>
    <lineage>
        <taxon>Bacteria</taxon>
        <taxon>Pseudomonadati</taxon>
        <taxon>Pseudomonadota</taxon>
        <taxon>Gammaproteobacteria</taxon>
        <taxon>Moraxellales</taxon>
        <taxon>Moraxellaceae</taxon>
        <taxon>Acinetobacter</taxon>
        <taxon>Acinetobacter calcoaceticus/baumannii complex</taxon>
    </lineage>
</organism>
<comment type="caution">
    <text evidence="1">The sequence shown here is derived from an EMBL/GenBank/DDBJ whole genome shotgun (WGS) entry which is preliminary data.</text>
</comment>
<proteinExistence type="predicted"/>
<dbReference type="AlphaFoldDB" id="A0A0J0ZQD1"/>
<evidence type="ECO:0000313" key="2">
    <source>
        <dbReference type="Proteomes" id="UP000036122"/>
    </source>
</evidence>